<sequence>MESHLDSRPSLAELMREVCLTAEWHHIGVMLDLDPDKLNAIRHSTTSVSDKTSDMCKLWLDSKPQATRRQLVEILESMDLNRKALDYKKYLIGRIISFA</sequence>
<dbReference type="InterPro" id="IPR011029">
    <property type="entry name" value="DEATH-like_dom_sf"/>
</dbReference>
<dbReference type="CDD" id="cd01670">
    <property type="entry name" value="Death"/>
    <property type="match status" value="1"/>
</dbReference>
<evidence type="ECO:0000313" key="2">
    <source>
        <dbReference type="EnsemblMetazoa" id="Aqu2.1.02260_001"/>
    </source>
</evidence>
<reference evidence="2" key="1">
    <citation type="submission" date="2017-05" db="UniProtKB">
        <authorList>
            <consortium name="EnsemblMetazoa"/>
        </authorList>
    </citation>
    <scope>IDENTIFICATION</scope>
</reference>
<dbReference type="Pfam" id="PF00531">
    <property type="entry name" value="Death"/>
    <property type="match status" value="1"/>
</dbReference>
<name>A0A1X7SJL4_AMPQE</name>
<dbReference type="PROSITE" id="PS50017">
    <property type="entry name" value="DEATH_DOMAIN"/>
    <property type="match status" value="1"/>
</dbReference>
<evidence type="ECO:0000259" key="1">
    <source>
        <dbReference type="PROSITE" id="PS50017"/>
    </source>
</evidence>
<feature type="domain" description="Death" evidence="1">
    <location>
        <begin position="22"/>
        <end position="91"/>
    </location>
</feature>
<proteinExistence type="predicted"/>
<dbReference type="GO" id="GO:0007165">
    <property type="term" value="P:signal transduction"/>
    <property type="evidence" value="ECO:0007669"/>
    <property type="project" value="InterPro"/>
</dbReference>
<dbReference type="OrthoDB" id="120976at2759"/>
<dbReference type="EnsemblMetazoa" id="Aqu2.1.02260_001">
    <property type="protein sequence ID" value="Aqu2.1.02260_001"/>
    <property type="gene ID" value="Aqu2.1.02260"/>
</dbReference>
<dbReference type="InterPro" id="IPR000488">
    <property type="entry name" value="Death_dom"/>
</dbReference>
<protein>
    <recommendedName>
        <fullName evidence="1">Death domain-containing protein</fullName>
    </recommendedName>
</protein>
<dbReference type="Gene3D" id="1.10.533.10">
    <property type="entry name" value="Death Domain, Fas"/>
    <property type="match status" value="1"/>
</dbReference>
<organism evidence="2">
    <name type="scientific">Amphimedon queenslandica</name>
    <name type="common">Sponge</name>
    <dbReference type="NCBI Taxonomy" id="400682"/>
    <lineage>
        <taxon>Eukaryota</taxon>
        <taxon>Metazoa</taxon>
        <taxon>Porifera</taxon>
        <taxon>Demospongiae</taxon>
        <taxon>Heteroscleromorpha</taxon>
        <taxon>Haplosclerida</taxon>
        <taxon>Niphatidae</taxon>
        <taxon>Amphimedon</taxon>
    </lineage>
</organism>
<dbReference type="SUPFAM" id="SSF47986">
    <property type="entry name" value="DEATH domain"/>
    <property type="match status" value="1"/>
</dbReference>
<accession>A0A1X7SJL4</accession>
<dbReference type="AlphaFoldDB" id="A0A1X7SJL4"/>
<dbReference type="InParanoid" id="A0A1X7SJL4"/>